<dbReference type="Proteomes" id="UP000294678">
    <property type="component" value="Unassembled WGS sequence"/>
</dbReference>
<accession>A0AA46DZB3</accession>
<dbReference type="EMBL" id="SOBG01000003">
    <property type="protein sequence ID" value="TDT71583.1"/>
    <property type="molecule type" value="Genomic_DNA"/>
</dbReference>
<dbReference type="RefSeq" id="WP_134112842.1">
    <property type="nucleotide sequence ID" value="NZ_SOBG01000003.1"/>
</dbReference>
<gene>
    <name evidence="2" type="ORF">EV215_0961</name>
</gene>
<evidence type="ECO:0000313" key="3">
    <source>
        <dbReference type="Proteomes" id="UP000294678"/>
    </source>
</evidence>
<reference evidence="2 3" key="1">
    <citation type="submission" date="2019-03" db="EMBL/GenBank/DDBJ databases">
        <title>Genomic Encyclopedia of Type Strains, Phase IV (KMG-IV): sequencing the most valuable type-strain genomes for metagenomic binning, comparative biology and taxonomic classification.</title>
        <authorList>
            <person name="Goeker M."/>
        </authorList>
    </citation>
    <scope>NUCLEOTIDE SEQUENCE [LARGE SCALE GENOMIC DNA]</scope>
    <source>
        <strain evidence="2 3">DSM 100055</strain>
    </source>
</reference>
<name>A0AA46DZB3_9FUSO</name>
<evidence type="ECO:0000256" key="1">
    <source>
        <dbReference type="SAM" id="Coils"/>
    </source>
</evidence>
<comment type="caution">
    <text evidence="2">The sequence shown here is derived from an EMBL/GenBank/DDBJ whole genome shotgun (WGS) entry which is preliminary data.</text>
</comment>
<evidence type="ECO:0000313" key="2">
    <source>
        <dbReference type="EMBL" id="TDT71583.1"/>
    </source>
</evidence>
<keyword evidence="3" id="KW-1185">Reference proteome</keyword>
<dbReference type="AlphaFoldDB" id="A0AA46DZB3"/>
<sequence>MKIITNDIKKVLDEIHKLENALEKAYAEENHILVKEYTKKLETLNEEYASLRKNRHDKINA</sequence>
<proteinExistence type="predicted"/>
<organism evidence="2 3">
    <name type="scientific">Hypnocyclicus thermotrophus</name>
    <dbReference type="NCBI Taxonomy" id="1627895"/>
    <lineage>
        <taxon>Bacteria</taxon>
        <taxon>Fusobacteriati</taxon>
        <taxon>Fusobacteriota</taxon>
        <taxon>Fusobacteriia</taxon>
        <taxon>Fusobacteriales</taxon>
        <taxon>Fusobacteriaceae</taxon>
        <taxon>Hypnocyclicus</taxon>
    </lineage>
</organism>
<feature type="coiled-coil region" evidence="1">
    <location>
        <begin position="1"/>
        <end position="61"/>
    </location>
</feature>
<protein>
    <submittedName>
        <fullName evidence="2">Uncharacterized protein</fullName>
    </submittedName>
</protein>
<keyword evidence="1" id="KW-0175">Coiled coil</keyword>